<evidence type="ECO:0000259" key="6">
    <source>
        <dbReference type="PROSITE" id="PS50893"/>
    </source>
</evidence>
<name>A0A2H4U6P8_METSM</name>
<evidence type="ECO:0000256" key="4">
    <source>
        <dbReference type="ARBA" id="ARBA00022840"/>
    </source>
</evidence>
<dbReference type="GeneID" id="35118686"/>
<keyword evidence="4 7" id="KW-0067">ATP-binding</keyword>
<dbReference type="PANTHER" id="PTHR46743:SF2">
    <property type="entry name" value="TEICHOIC ACIDS EXPORT ATP-BINDING PROTEIN TAGH"/>
    <property type="match status" value="1"/>
</dbReference>
<dbReference type="EMBL" id="CP017803">
    <property type="protein sequence ID" value="ATZ59798.1"/>
    <property type="molecule type" value="Genomic_DNA"/>
</dbReference>
<keyword evidence="3" id="KW-0547">Nucleotide-binding</keyword>
<reference evidence="7 8" key="1">
    <citation type="submission" date="2016-10" db="EMBL/GenBank/DDBJ databases">
        <authorList>
            <person name="Varghese N."/>
        </authorList>
    </citation>
    <scope>NUCLEOTIDE SEQUENCE [LARGE SCALE GENOMIC DNA]</scope>
    <source>
        <strain evidence="7 8">KB11</strain>
    </source>
</reference>
<dbReference type="GO" id="GO:0016887">
    <property type="term" value="F:ATP hydrolysis activity"/>
    <property type="evidence" value="ECO:0007669"/>
    <property type="project" value="InterPro"/>
</dbReference>
<evidence type="ECO:0000256" key="2">
    <source>
        <dbReference type="ARBA" id="ARBA00022448"/>
    </source>
</evidence>
<dbReference type="GO" id="GO:0140359">
    <property type="term" value="F:ABC-type transporter activity"/>
    <property type="evidence" value="ECO:0007669"/>
    <property type="project" value="InterPro"/>
</dbReference>
<dbReference type="RefSeq" id="WP_100815509.1">
    <property type="nucleotide sequence ID" value="NZ_CP017803.1"/>
</dbReference>
<dbReference type="PROSITE" id="PS50893">
    <property type="entry name" value="ABC_TRANSPORTER_2"/>
    <property type="match status" value="1"/>
</dbReference>
<dbReference type="InterPro" id="IPR050683">
    <property type="entry name" value="Bact_Polysacc_Export_ATP-bd"/>
</dbReference>
<dbReference type="Proteomes" id="UP000232133">
    <property type="component" value="Chromosome"/>
</dbReference>
<dbReference type="PROSITE" id="PS00211">
    <property type="entry name" value="ABC_TRANSPORTER_1"/>
    <property type="match status" value="1"/>
</dbReference>
<dbReference type="GO" id="GO:0005524">
    <property type="term" value="F:ATP binding"/>
    <property type="evidence" value="ECO:0007669"/>
    <property type="project" value="UniProtKB-KW"/>
</dbReference>
<dbReference type="Gene3D" id="3.40.50.300">
    <property type="entry name" value="P-loop containing nucleotide triphosphate hydrolases"/>
    <property type="match status" value="1"/>
</dbReference>
<evidence type="ECO:0000256" key="5">
    <source>
        <dbReference type="SAM" id="MobiDB-lite"/>
    </source>
</evidence>
<feature type="domain" description="ABC transporter" evidence="6">
    <location>
        <begin position="180"/>
        <end position="400"/>
    </location>
</feature>
<dbReference type="Pfam" id="PF00005">
    <property type="entry name" value="ABC_tran"/>
    <property type="match status" value="1"/>
</dbReference>
<dbReference type="PANTHER" id="PTHR46743">
    <property type="entry name" value="TEICHOIC ACIDS EXPORT ATP-BINDING PROTEIN TAGH"/>
    <property type="match status" value="1"/>
</dbReference>
<dbReference type="SUPFAM" id="SSF52540">
    <property type="entry name" value="P-loop containing nucleoside triphosphate hydrolases"/>
    <property type="match status" value="1"/>
</dbReference>
<evidence type="ECO:0000256" key="3">
    <source>
        <dbReference type="ARBA" id="ARBA00022741"/>
    </source>
</evidence>
<keyword evidence="2" id="KW-0813">Transport</keyword>
<dbReference type="GO" id="GO:0016020">
    <property type="term" value="C:membrane"/>
    <property type="evidence" value="ECO:0007669"/>
    <property type="project" value="InterPro"/>
</dbReference>
<dbReference type="InterPro" id="IPR027417">
    <property type="entry name" value="P-loop_NTPase"/>
</dbReference>
<dbReference type="CDD" id="cd03220">
    <property type="entry name" value="ABC_KpsT_Wzt"/>
    <property type="match status" value="1"/>
</dbReference>
<dbReference type="InterPro" id="IPR015860">
    <property type="entry name" value="ABC_transpr_TagH-like"/>
</dbReference>
<evidence type="ECO:0000313" key="7">
    <source>
        <dbReference type="EMBL" id="ATZ59798.1"/>
    </source>
</evidence>
<protein>
    <submittedName>
        <fullName evidence="7">Polyamine ABC transporter ATP-binding protein</fullName>
    </submittedName>
</protein>
<dbReference type="InterPro" id="IPR017871">
    <property type="entry name" value="ABC_transporter-like_CS"/>
</dbReference>
<feature type="region of interest" description="Disordered" evidence="5">
    <location>
        <begin position="1"/>
        <end position="25"/>
    </location>
</feature>
<sequence length="409" mass="46552">MKKRILKFKSNADTDSSLNNNQTGNQQNIQFESNYKNLNHAQPKEVNFNQMHEKQINTSNTMQVKSAHLQKHNNKKQFETDEIQQYIHSIYQKNLNKNQTKQILLESQRKLITPEKTNENINRNNIYKAIKPQKNHQDIDELVSLFVPEYKEKIAVELKNVSLSFKITNDKIDNLKEYVIRTLKRNKEKSKKFKALDDVSFKIYQGEKVGLIGFNGAGKSTILKIVSGVYDCDEGEVTTNGIIAPLLSLGAGFDYNYSGKDNIFLNGAILGYTEDFLKSKYDEILEFSELEEFINFPVKNYSSGMLAKLGFSIATVVNPDILIIDEILSVGDVKFQKKSNDKIKSLMGSGTTVLLVSHSIQQIRNLCDKALWINEGKVVAFDEVNKVCDAYLKAAENASKDQLKNIKLE</sequence>
<dbReference type="AlphaFoldDB" id="A0A2H4U6P8"/>
<gene>
    <name evidence="7" type="ORF">BK798_04870</name>
</gene>
<organism evidence="7 8">
    <name type="scientific">Methanobrevibacter smithii</name>
    <dbReference type="NCBI Taxonomy" id="2173"/>
    <lineage>
        <taxon>Archaea</taxon>
        <taxon>Methanobacteriati</taxon>
        <taxon>Methanobacteriota</taxon>
        <taxon>Methanomada group</taxon>
        <taxon>Methanobacteria</taxon>
        <taxon>Methanobacteriales</taxon>
        <taxon>Methanobacteriaceae</taxon>
        <taxon>Methanobrevibacter</taxon>
    </lineage>
</organism>
<dbReference type="SMART" id="SM00382">
    <property type="entry name" value="AAA"/>
    <property type="match status" value="1"/>
</dbReference>
<evidence type="ECO:0000256" key="1">
    <source>
        <dbReference type="ARBA" id="ARBA00005417"/>
    </source>
</evidence>
<dbReference type="InterPro" id="IPR003593">
    <property type="entry name" value="AAA+_ATPase"/>
</dbReference>
<proteinExistence type="inferred from homology"/>
<evidence type="ECO:0000313" key="8">
    <source>
        <dbReference type="Proteomes" id="UP000232133"/>
    </source>
</evidence>
<dbReference type="InterPro" id="IPR003439">
    <property type="entry name" value="ABC_transporter-like_ATP-bd"/>
</dbReference>
<accession>A0A2H4U6P8</accession>
<comment type="similarity">
    <text evidence="1">Belongs to the ABC transporter superfamily.</text>
</comment>